<evidence type="ECO:0000256" key="12">
    <source>
        <dbReference type="ARBA" id="ARBA00048800"/>
    </source>
</evidence>
<feature type="transmembrane region" description="Helical" evidence="17">
    <location>
        <begin position="78"/>
        <end position="103"/>
    </location>
</feature>
<comment type="catalytic activity">
    <reaction evidence="14">
        <text>13-(9Z-octadecenoyloxy)-octadecanoate + H2O = 13-hydroxy-octadecanoate + (9Z)-octadecenoate + H(+)</text>
        <dbReference type="Rhea" id="RHEA:52064"/>
        <dbReference type="ChEBI" id="CHEBI:15377"/>
        <dbReference type="ChEBI" id="CHEBI:15378"/>
        <dbReference type="ChEBI" id="CHEBI:30823"/>
        <dbReference type="ChEBI" id="CHEBI:136303"/>
        <dbReference type="ChEBI" id="CHEBI:136304"/>
    </reaction>
    <physiologicalReaction direction="left-to-right" evidence="14">
        <dbReference type="Rhea" id="RHEA:52065"/>
    </physiologicalReaction>
</comment>
<accession>A0A835GMD7</accession>
<evidence type="ECO:0000256" key="11">
    <source>
        <dbReference type="ARBA" id="ARBA00048701"/>
    </source>
</evidence>
<dbReference type="GO" id="GO:0012505">
    <property type="term" value="C:endomembrane system"/>
    <property type="evidence" value="ECO:0007669"/>
    <property type="project" value="UniProtKB-SubCell"/>
</dbReference>
<evidence type="ECO:0000256" key="14">
    <source>
        <dbReference type="ARBA" id="ARBA00049296"/>
    </source>
</evidence>
<proteinExistence type="inferred from homology"/>
<name>A0A835GMD7_SPOEX</name>
<dbReference type="PANTHER" id="PTHR10989">
    <property type="entry name" value="ANDROGEN-INDUCED PROTEIN 1-RELATED"/>
    <property type="match status" value="1"/>
</dbReference>
<comment type="subcellular location">
    <subcellularLocation>
        <location evidence="2">Endomembrane system</location>
        <topology evidence="2">Multi-pass membrane protein</topology>
    </subcellularLocation>
</comment>
<dbReference type="GO" id="GO:0016020">
    <property type="term" value="C:membrane"/>
    <property type="evidence" value="ECO:0007669"/>
    <property type="project" value="InterPro"/>
</dbReference>
<keyword evidence="4 17" id="KW-0812">Transmembrane</keyword>
<dbReference type="PANTHER" id="PTHR10989:SF16">
    <property type="entry name" value="AT02829P-RELATED"/>
    <property type="match status" value="1"/>
</dbReference>
<feature type="transmembrane region" description="Helical" evidence="17">
    <location>
        <begin position="195"/>
        <end position="220"/>
    </location>
</feature>
<evidence type="ECO:0000256" key="3">
    <source>
        <dbReference type="ARBA" id="ARBA00009300"/>
    </source>
</evidence>
<evidence type="ECO:0000256" key="4">
    <source>
        <dbReference type="ARBA" id="ARBA00022692"/>
    </source>
</evidence>
<evidence type="ECO:0000256" key="5">
    <source>
        <dbReference type="ARBA" id="ARBA00022989"/>
    </source>
</evidence>
<comment type="catalytic activity">
    <reaction evidence="16">
        <text>12-(9Z-hexadecenoyloxy)-octadecanoate + H2O = 12-hydroxyoctadecanoate + (9Z)-hexadecenoate + H(+)</text>
        <dbReference type="Rhea" id="RHEA:52072"/>
        <dbReference type="ChEBI" id="CHEBI:15377"/>
        <dbReference type="ChEBI" id="CHEBI:15378"/>
        <dbReference type="ChEBI" id="CHEBI:32372"/>
        <dbReference type="ChEBI" id="CHEBI:84201"/>
        <dbReference type="ChEBI" id="CHEBI:136312"/>
    </reaction>
    <physiologicalReaction direction="left-to-right" evidence="16">
        <dbReference type="Rhea" id="RHEA:52073"/>
    </physiologicalReaction>
</comment>
<evidence type="ECO:0000256" key="6">
    <source>
        <dbReference type="ARBA" id="ARBA00023136"/>
    </source>
</evidence>
<evidence type="ECO:0000313" key="18">
    <source>
        <dbReference type="EMBL" id="KAF9419141.1"/>
    </source>
</evidence>
<comment type="catalytic activity">
    <reaction evidence="9">
        <text>9-hexadecanoyloxy-octadecanoate + H2O = 9-hydroxy-octadecanoate + hexadecanoate + H(+)</text>
        <dbReference type="Rhea" id="RHEA:52052"/>
        <dbReference type="ChEBI" id="CHEBI:7896"/>
        <dbReference type="ChEBI" id="CHEBI:15377"/>
        <dbReference type="ChEBI" id="CHEBI:15378"/>
        <dbReference type="ChEBI" id="CHEBI:83670"/>
        <dbReference type="ChEBI" id="CHEBI:136286"/>
    </reaction>
    <physiologicalReaction direction="left-to-right" evidence="9">
        <dbReference type="Rhea" id="RHEA:52053"/>
    </physiologicalReaction>
</comment>
<organism evidence="18 19">
    <name type="scientific">Spodoptera exigua</name>
    <name type="common">Beet armyworm</name>
    <name type="synonym">Noctua fulgens</name>
    <dbReference type="NCBI Taxonomy" id="7107"/>
    <lineage>
        <taxon>Eukaryota</taxon>
        <taxon>Metazoa</taxon>
        <taxon>Ecdysozoa</taxon>
        <taxon>Arthropoda</taxon>
        <taxon>Hexapoda</taxon>
        <taxon>Insecta</taxon>
        <taxon>Pterygota</taxon>
        <taxon>Neoptera</taxon>
        <taxon>Endopterygota</taxon>
        <taxon>Lepidoptera</taxon>
        <taxon>Glossata</taxon>
        <taxon>Ditrysia</taxon>
        <taxon>Noctuoidea</taxon>
        <taxon>Noctuidae</taxon>
        <taxon>Amphipyrinae</taxon>
        <taxon>Spodoptera</taxon>
    </lineage>
</organism>
<dbReference type="InterPro" id="IPR006838">
    <property type="entry name" value="ADTRP_AIG1"/>
</dbReference>
<comment type="similarity">
    <text evidence="3">Belongs to the AIG1 family.</text>
</comment>
<evidence type="ECO:0000256" key="8">
    <source>
        <dbReference type="ARBA" id="ARBA00047427"/>
    </source>
</evidence>
<keyword evidence="6 17" id="KW-0472">Membrane</keyword>
<comment type="catalytic activity">
    <reaction evidence="1">
        <text>9-(9Z-hexadecenoyloxy)-octadecanoate + H2O = (9Z)-hexadecenoate + 9-hydroxy-octadecanoate + H(+)</text>
        <dbReference type="Rhea" id="RHEA:52068"/>
        <dbReference type="ChEBI" id="CHEBI:15377"/>
        <dbReference type="ChEBI" id="CHEBI:15378"/>
        <dbReference type="ChEBI" id="CHEBI:32372"/>
        <dbReference type="ChEBI" id="CHEBI:136286"/>
        <dbReference type="ChEBI" id="CHEBI:136309"/>
    </reaction>
    <physiologicalReaction direction="left-to-right" evidence="1">
        <dbReference type="Rhea" id="RHEA:52069"/>
    </physiologicalReaction>
</comment>
<feature type="transmembrane region" description="Helical" evidence="17">
    <location>
        <begin position="167"/>
        <end position="183"/>
    </location>
</feature>
<comment type="caution">
    <text evidence="18">The sequence shown here is derived from an EMBL/GenBank/DDBJ whole genome shotgun (WGS) entry which is preliminary data.</text>
</comment>
<gene>
    <name evidence="18" type="ORF">HW555_004226</name>
</gene>
<comment type="catalytic activity">
    <reaction evidence="8">
        <text>13-octadecanoyloxy-octadecanoate + H2O = 13-hydroxy-octadecanoate + octadecanoate + H(+)</text>
        <dbReference type="Rhea" id="RHEA:52084"/>
        <dbReference type="ChEBI" id="CHEBI:15377"/>
        <dbReference type="ChEBI" id="CHEBI:15378"/>
        <dbReference type="ChEBI" id="CHEBI:25629"/>
        <dbReference type="ChEBI" id="CHEBI:136304"/>
        <dbReference type="ChEBI" id="CHEBI:136335"/>
    </reaction>
    <physiologicalReaction direction="left-to-right" evidence="8">
        <dbReference type="Rhea" id="RHEA:52085"/>
    </physiologicalReaction>
</comment>
<comment type="catalytic activity">
    <reaction evidence="15">
        <text>13-(9Z-hexadecenoyloxy)-octadecanoate + H2O = 13-hydroxy-octadecanoate + (9Z)-hexadecenoate + H(+)</text>
        <dbReference type="Rhea" id="RHEA:52076"/>
        <dbReference type="ChEBI" id="CHEBI:15377"/>
        <dbReference type="ChEBI" id="CHEBI:15378"/>
        <dbReference type="ChEBI" id="CHEBI:32372"/>
        <dbReference type="ChEBI" id="CHEBI:136304"/>
        <dbReference type="ChEBI" id="CHEBI:136315"/>
    </reaction>
    <physiologicalReaction direction="left-to-right" evidence="15">
        <dbReference type="Rhea" id="RHEA:52077"/>
    </physiologicalReaction>
</comment>
<comment type="catalytic activity">
    <reaction evidence="7">
        <text>12-hexadecanoyloxy-octadecanoate + H2O = 12-hydroxyoctadecanoate + hexadecanoate + H(+)</text>
        <dbReference type="Rhea" id="RHEA:52056"/>
        <dbReference type="ChEBI" id="CHEBI:7896"/>
        <dbReference type="ChEBI" id="CHEBI:15377"/>
        <dbReference type="ChEBI" id="CHEBI:15378"/>
        <dbReference type="ChEBI" id="CHEBI:83677"/>
        <dbReference type="ChEBI" id="CHEBI:84201"/>
    </reaction>
    <physiologicalReaction direction="left-to-right" evidence="7">
        <dbReference type="Rhea" id="RHEA:52057"/>
    </physiologicalReaction>
</comment>
<evidence type="ECO:0000256" key="9">
    <source>
        <dbReference type="ARBA" id="ARBA00047863"/>
    </source>
</evidence>
<dbReference type="Proteomes" id="UP000648187">
    <property type="component" value="Unassembled WGS sequence"/>
</dbReference>
<comment type="catalytic activity">
    <reaction evidence="13">
        <text>9-octadecanoyloxy-octadecanoate + H2O = 9-hydroxy-octadecanoate + octadecanoate + H(+)</text>
        <dbReference type="Rhea" id="RHEA:52096"/>
        <dbReference type="ChEBI" id="CHEBI:15377"/>
        <dbReference type="ChEBI" id="CHEBI:15378"/>
        <dbReference type="ChEBI" id="CHEBI:25629"/>
        <dbReference type="ChEBI" id="CHEBI:136286"/>
        <dbReference type="ChEBI" id="CHEBI:136373"/>
    </reaction>
    <physiologicalReaction direction="left-to-right" evidence="13">
        <dbReference type="Rhea" id="RHEA:52097"/>
    </physiologicalReaction>
</comment>
<comment type="catalytic activity">
    <reaction evidence="10">
        <text>12-octadecanoyloxy-octadecanoate + H2O = 12-hydroxyoctadecanoate + octadecanoate + H(+)</text>
        <dbReference type="Rhea" id="RHEA:52080"/>
        <dbReference type="ChEBI" id="CHEBI:15377"/>
        <dbReference type="ChEBI" id="CHEBI:15378"/>
        <dbReference type="ChEBI" id="CHEBI:25629"/>
        <dbReference type="ChEBI" id="CHEBI:84201"/>
        <dbReference type="ChEBI" id="CHEBI:136330"/>
    </reaction>
    <physiologicalReaction direction="left-to-right" evidence="10">
        <dbReference type="Rhea" id="RHEA:52081"/>
    </physiologicalReaction>
</comment>
<comment type="catalytic activity">
    <reaction evidence="11">
        <text>12-(9Z-octadecenoyloxy)-octadecanoate + H2O = 12-hydroxyoctadecanoate + (9Z)-octadecenoate + H(+)</text>
        <dbReference type="Rhea" id="RHEA:52060"/>
        <dbReference type="ChEBI" id="CHEBI:15377"/>
        <dbReference type="ChEBI" id="CHEBI:15378"/>
        <dbReference type="ChEBI" id="CHEBI:30823"/>
        <dbReference type="ChEBI" id="CHEBI:84201"/>
        <dbReference type="ChEBI" id="CHEBI:136302"/>
    </reaction>
    <physiologicalReaction direction="left-to-right" evidence="11">
        <dbReference type="Rhea" id="RHEA:52061"/>
    </physiologicalReaction>
</comment>
<protein>
    <recommendedName>
        <fullName evidence="20">Androgen-dependent TFPI-regulating protein-like</fullName>
    </recommendedName>
</protein>
<reference evidence="18" key="1">
    <citation type="submission" date="2020-08" db="EMBL/GenBank/DDBJ databases">
        <title>Spodoptera exigua strain:BAW_Kor-Di-RS1 Genome sequencing and assembly.</title>
        <authorList>
            <person name="Kim J."/>
            <person name="Nam H.Y."/>
            <person name="Kwon M."/>
            <person name="Choi J.H."/>
            <person name="Cho S.R."/>
            <person name="Kim G.-H."/>
        </authorList>
    </citation>
    <scope>NUCLEOTIDE SEQUENCE</scope>
    <source>
        <strain evidence="18">BAW_Kor-Di-RS1</strain>
        <tissue evidence="18">Whole-body</tissue>
    </source>
</reference>
<evidence type="ECO:0000256" key="16">
    <source>
        <dbReference type="ARBA" id="ARBA00049428"/>
    </source>
</evidence>
<evidence type="ECO:0000256" key="17">
    <source>
        <dbReference type="SAM" id="Phobius"/>
    </source>
</evidence>
<dbReference type="Pfam" id="PF04750">
    <property type="entry name" value="Far-17a_AIG1"/>
    <property type="match status" value="1"/>
</dbReference>
<dbReference type="AlphaFoldDB" id="A0A835GMD7"/>
<evidence type="ECO:0000256" key="1">
    <source>
        <dbReference type="ARBA" id="ARBA00000923"/>
    </source>
</evidence>
<keyword evidence="5 17" id="KW-1133">Transmembrane helix</keyword>
<evidence type="ECO:0000313" key="19">
    <source>
        <dbReference type="Proteomes" id="UP000648187"/>
    </source>
</evidence>
<evidence type="ECO:0000256" key="7">
    <source>
        <dbReference type="ARBA" id="ARBA00047368"/>
    </source>
</evidence>
<evidence type="ECO:0000256" key="2">
    <source>
        <dbReference type="ARBA" id="ARBA00004127"/>
    </source>
</evidence>
<feature type="transmembrane region" description="Helical" evidence="17">
    <location>
        <begin position="124"/>
        <end position="147"/>
    </location>
</feature>
<evidence type="ECO:0000256" key="15">
    <source>
        <dbReference type="ARBA" id="ARBA00049322"/>
    </source>
</evidence>
<evidence type="ECO:0000256" key="13">
    <source>
        <dbReference type="ARBA" id="ARBA00049221"/>
    </source>
</evidence>
<evidence type="ECO:0000256" key="10">
    <source>
        <dbReference type="ARBA" id="ARBA00048680"/>
    </source>
</evidence>
<sequence>MAKVRQLHSLAGCTHGAKVLGQYTWGQPLAMSHHAYLRILGYVTTIMLHVSNMAVMMTSFHGEPMKNAFVRHFNEMQFFFFTCWTFFFQTVYAVFALYTDVLTLKNSENKTFELPKLLTELRDAFFTIVVYPSTVLVFTFFWSFFYYDRSLLFPADIDLVITKTSNHIMHTYIFPIALWEVMFRRRKPPSSHFWHILGVEAVALTYFSVLFFVHAVKGVWIYPIFGILRGSVYFYLFFLLILAALPILYSTQWKLTSLMWDGKKKKVY</sequence>
<dbReference type="EMBL" id="JACKWZ010000046">
    <property type="protein sequence ID" value="KAF9419141.1"/>
    <property type="molecule type" value="Genomic_DNA"/>
</dbReference>
<feature type="transmembrane region" description="Helical" evidence="17">
    <location>
        <begin position="39"/>
        <end position="58"/>
    </location>
</feature>
<feature type="transmembrane region" description="Helical" evidence="17">
    <location>
        <begin position="232"/>
        <end position="249"/>
    </location>
</feature>
<comment type="catalytic activity">
    <reaction evidence="12">
        <text>9-(9Z-octadecenoyloxy)-octadecanoate + H2O = 9-hydroxy-octadecanoate + (9Z)-octadecenoate + H(+)</text>
        <dbReference type="Rhea" id="RHEA:52048"/>
        <dbReference type="ChEBI" id="CHEBI:15377"/>
        <dbReference type="ChEBI" id="CHEBI:15378"/>
        <dbReference type="ChEBI" id="CHEBI:30823"/>
        <dbReference type="ChEBI" id="CHEBI:136282"/>
        <dbReference type="ChEBI" id="CHEBI:136286"/>
    </reaction>
    <physiologicalReaction direction="left-to-right" evidence="12">
        <dbReference type="Rhea" id="RHEA:52049"/>
    </physiologicalReaction>
</comment>
<evidence type="ECO:0008006" key="20">
    <source>
        <dbReference type="Google" id="ProtNLM"/>
    </source>
</evidence>
<keyword evidence="19" id="KW-1185">Reference proteome</keyword>